<dbReference type="Gene3D" id="3.40.50.300">
    <property type="entry name" value="P-loop containing nucleotide triphosphate hydrolases"/>
    <property type="match status" value="1"/>
</dbReference>
<reference evidence="1 2" key="1">
    <citation type="submission" date="2024-08" db="EMBL/GenBank/DDBJ databases">
        <authorList>
            <person name="Will J Nash"/>
            <person name="Angela Man"/>
            <person name="Seanna McTaggart"/>
            <person name="Kendall Baker"/>
            <person name="Tom Barker"/>
            <person name="Leah Catchpole"/>
            <person name="Alex Durrant"/>
            <person name="Karim Gharbi"/>
            <person name="Naomi Irish"/>
            <person name="Gemy Kaithakottil"/>
            <person name="Debby Ku"/>
            <person name="Aaliyah Providence"/>
            <person name="Felix Shaw"/>
            <person name="David Swarbreck"/>
            <person name="Chris Watkins"/>
            <person name="Ann M. McCartney"/>
            <person name="Giulio Formenti"/>
            <person name="Alice Mouton"/>
            <person name="Noel Vella"/>
            <person name="Bjorn M von Reumont"/>
            <person name="Adriana Vella"/>
            <person name="Wilfried Haerty"/>
        </authorList>
    </citation>
    <scope>NUCLEOTIDE SEQUENCE [LARGE SCALE GENOMIC DNA]</scope>
</reference>
<name>A0ABP1NEY0_XYLVO</name>
<dbReference type="PANTHER" id="PTHR10285">
    <property type="entry name" value="URIDINE KINASE"/>
    <property type="match status" value="1"/>
</dbReference>
<proteinExistence type="predicted"/>
<sequence length="202" mass="23868">MSKRWFVFGISGATCSGKTSLANRLHKELKNSIIIHQDNYFLPVDDPRHIKIEELNHFNWEIITSMDMEKMRSDILKLIESSPNESELSEKTHDKNILIIEGFLLFKCKVISTLCDQKYFITLTEEQCWERRKGRVYDPPDVPGYFEKAVWPEYLKHKNQLMEDKDLCKTITFIDGSNSKEEIFQMIFTEIKKMLSSNFSHY</sequence>
<evidence type="ECO:0008006" key="3">
    <source>
        <dbReference type="Google" id="ProtNLM"/>
    </source>
</evidence>
<dbReference type="Proteomes" id="UP001642520">
    <property type="component" value="Unassembled WGS sequence"/>
</dbReference>
<evidence type="ECO:0000313" key="2">
    <source>
        <dbReference type="Proteomes" id="UP001642520"/>
    </source>
</evidence>
<dbReference type="InterPro" id="IPR027417">
    <property type="entry name" value="P-loop_NTPase"/>
</dbReference>
<dbReference type="SUPFAM" id="SSF52540">
    <property type="entry name" value="P-loop containing nucleoside triphosphate hydrolases"/>
    <property type="match status" value="1"/>
</dbReference>
<comment type="caution">
    <text evidence="1">The sequence shown here is derived from an EMBL/GenBank/DDBJ whole genome shotgun (WGS) entry which is preliminary data.</text>
</comment>
<organism evidence="1 2">
    <name type="scientific">Xylocopa violacea</name>
    <name type="common">Violet carpenter bee</name>
    <name type="synonym">Apis violacea</name>
    <dbReference type="NCBI Taxonomy" id="135666"/>
    <lineage>
        <taxon>Eukaryota</taxon>
        <taxon>Metazoa</taxon>
        <taxon>Ecdysozoa</taxon>
        <taxon>Arthropoda</taxon>
        <taxon>Hexapoda</taxon>
        <taxon>Insecta</taxon>
        <taxon>Pterygota</taxon>
        <taxon>Neoptera</taxon>
        <taxon>Endopterygota</taxon>
        <taxon>Hymenoptera</taxon>
        <taxon>Apocrita</taxon>
        <taxon>Aculeata</taxon>
        <taxon>Apoidea</taxon>
        <taxon>Anthophila</taxon>
        <taxon>Apidae</taxon>
        <taxon>Xylocopa</taxon>
        <taxon>Xylocopa</taxon>
    </lineage>
</organism>
<gene>
    <name evidence="1" type="ORF">XYLVIOL_LOCUS3955</name>
</gene>
<dbReference type="Pfam" id="PF13238">
    <property type="entry name" value="AAA_18"/>
    <property type="match status" value="1"/>
</dbReference>
<evidence type="ECO:0000313" key="1">
    <source>
        <dbReference type="EMBL" id="CAL7939545.1"/>
    </source>
</evidence>
<protein>
    <recommendedName>
        <fullName evidence="3">Nicotinamide riboside kinase 1</fullName>
    </recommendedName>
</protein>
<keyword evidence="2" id="KW-1185">Reference proteome</keyword>
<accession>A0ABP1NEY0</accession>
<dbReference type="EMBL" id="CAXAJV020001290">
    <property type="protein sequence ID" value="CAL7939545.1"/>
    <property type="molecule type" value="Genomic_DNA"/>
</dbReference>